<keyword evidence="2" id="KW-0106">Calcium</keyword>
<accession>A0ABR0U043</accession>
<evidence type="ECO:0000256" key="1">
    <source>
        <dbReference type="ARBA" id="ARBA00022737"/>
    </source>
</evidence>
<dbReference type="EMBL" id="JABTTQ020003506">
    <property type="protein sequence ID" value="KAK6115863.1"/>
    <property type="molecule type" value="Genomic_DNA"/>
</dbReference>
<organism evidence="4 5">
    <name type="scientific">Rehmannia glutinosa</name>
    <name type="common">Chinese foxglove</name>
    <dbReference type="NCBI Taxonomy" id="99300"/>
    <lineage>
        <taxon>Eukaryota</taxon>
        <taxon>Viridiplantae</taxon>
        <taxon>Streptophyta</taxon>
        <taxon>Embryophyta</taxon>
        <taxon>Tracheophyta</taxon>
        <taxon>Spermatophyta</taxon>
        <taxon>Magnoliopsida</taxon>
        <taxon>eudicotyledons</taxon>
        <taxon>Gunneridae</taxon>
        <taxon>Pentapetalae</taxon>
        <taxon>asterids</taxon>
        <taxon>lamiids</taxon>
        <taxon>Lamiales</taxon>
        <taxon>Orobanchaceae</taxon>
        <taxon>Rehmannieae</taxon>
        <taxon>Rehmannia</taxon>
    </lineage>
</organism>
<keyword evidence="1" id="KW-0677">Repeat</keyword>
<dbReference type="PROSITE" id="PS50222">
    <property type="entry name" value="EF_HAND_2"/>
    <property type="match status" value="2"/>
</dbReference>
<dbReference type="Pfam" id="PF13833">
    <property type="entry name" value="EF-hand_8"/>
    <property type="match status" value="1"/>
</dbReference>
<dbReference type="Pfam" id="PF13202">
    <property type="entry name" value="EF-hand_5"/>
    <property type="match status" value="1"/>
</dbReference>
<dbReference type="SMART" id="SM00054">
    <property type="entry name" value="EFh"/>
    <property type="match status" value="3"/>
</dbReference>
<dbReference type="SUPFAM" id="SSF47473">
    <property type="entry name" value="EF-hand"/>
    <property type="match status" value="1"/>
</dbReference>
<evidence type="ECO:0000259" key="3">
    <source>
        <dbReference type="PROSITE" id="PS50222"/>
    </source>
</evidence>
<dbReference type="Gene3D" id="1.10.238.10">
    <property type="entry name" value="EF-hand"/>
    <property type="match status" value="2"/>
</dbReference>
<protein>
    <recommendedName>
        <fullName evidence="3">EF-hand domain-containing protein</fullName>
    </recommendedName>
</protein>
<reference evidence="4 5" key="1">
    <citation type="journal article" date="2021" name="Comput. Struct. Biotechnol. J.">
        <title>De novo genome assembly of the potent medicinal plant Rehmannia glutinosa using nanopore technology.</title>
        <authorList>
            <person name="Ma L."/>
            <person name="Dong C."/>
            <person name="Song C."/>
            <person name="Wang X."/>
            <person name="Zheng X."/>
            <person name="Niu Y."/>
            <person name="Chen S."/>
            <person name="Feng W."/>
        </authorList>
    </citation>
    <scope>NUCLEOTIDE SEQUENCE [LARGE SCALE GENOMIC DNA]</scope>
    <source>
        <strain evidence="4">DH-2019</strain>
    </source>
</reference>
<dbReference type="Proteomes" id="UP001318860">
    <property type="component" value="Unassembled WGS sequence"/>
</dbReference>
<dbReference type="InterPro" id="IPR018247">
    <property type="entry name" value="EF_Hand_1_Ca_BS"/>
</dbReference>
<gene>
    <name evidence="4" type="ORF">DH2020_008132</name>
</gene>
<keyword evidence="5" id="KW-1185">Reference proteome</keyword>
<dbReference type="CDD" id="cd00051">
    <property type="entry name" value="EFh"/>
    <property type="match status" value="2"/>
</dbReference>
<evidence type="ECO:0000313" key="4">
    <source>
        <dbReference type="EMBL" id="KAK6115863.1"/>
    </source>
</evidence>
<proteinExistence type="predicted"/>
<sequence>MAIASITKPFSFRNFKLRLRSNPTTATPPETTTHGRGEIATLKSGSKEDEFRQVFGYLDSNSDGRISADELREYFVSVGDDVSREEAEKIIGELLGGGGGGGEESNLLLGFGEFVRLMEVREGENDDVLRRAFEVYEVEKGSGFITPEGLRRVLGRLGDVKSVQECRAMIRVYDLDGNGVLDFDEFYKMMT</sequence>
<dbReference type="PANTHER" id="PTHR23050">
    <property type="entry name" value="CALCIUM BINDING PROTEIN"/>
    <property type="match status" value="1"/>
</dbReference>
<dbReference type="InterPro" id="IPR050145">
    <property type="entry name" value="Centrin_CML-like"/>
</dbReference>
<name>A0ABR0U043_REHGL</name>
<dbReference type="InterPro" id="IPR011992">
    <property type="entry name" value="EF-hand-dom_pair"/>
</dbReference>
<evidence type="ECO:0000313" key="5">
    <source>
        <dbReference type="Proteomes" id="UP001318860"/>
    </source>
</evidence>
<dbReference type="InterPro" id="IPR002048">
    <property type="entry name" value="EF_hand_dom"/>
</dbReference>
<feature type="domain" description="EF-hand" evidence="3">
    <location>
        <begin position="161"/>
        <end position="191"/>
    </location>
</feature>
<evidence type="ECO:0000256" key="2">
    <source>
        <dbReference type="ARBA" id="ARBA00022837"/>
    </source>
</evidence>
<dbReference type="PROSITE" id="PS00018">
    <property type="entry name" value="EF_HAND_1"/>
    <property type="match status" value="2"/>
</dbReference>
<comment type="caution">
    <text evidence="4">The sequence shown here is derived from an EMBL/GenBank/DDBJ whole genome shotgun (WGS) entry which is preliminary data.</text>
</comment>
<feature type="domain" description="EF-hand" evidence="3">
    <location>
        <begin position="46"/>
        <end position="81"/>
    </location>
</feature>